<sequence length="413" mass="43306">MPASLTRSAFSHFLARLTAVGLGLALLALAARQGPAEQGVFSLLVATEAVFAALFSGFGLVVARQVSHHREAAARWLGGALVLALGAGGVGALVFWAAGGALADAPAYRYLPALALAAPWLLLTPTVSGLYLGLGRMGPINALTVAPPAVALLAIGVWALAGQPVTLWAVMMVWLGARMLVGLAGAAWAWRDQRGRAPDWPAWRTQAGFCTVLGLTNLISWLNYRIDLFIVEAFGSLSATGVYAIAVTVTELLWFISSSVSAAAYGRIGQPDREAAAKLTVRLIHFNLAVLLIASPLLVALAAWGLPRVLGEPYADAVPLMLWLLPGVWAYGCASTLSAYYTNFLGKPRLSAAVAGASLLINVGACLVLVPRLGATGAAIATSLSYGLAITWGLALFRRHAGLRWRDLLRPSR</sequence>
<organism evidence="7 8">
    <name type="scientific">Caldimonas caldifontis</name>
    <dbReference type="NCBI Taxonomy" id="1452508"/>
    <lineage>
        <taxon>Bacteria</taxon>
        <taxon>Pseudomonadati</taxon>
        <taxon>Pseudomonadota</taxon>
        <taxon>Betaproteobacteria</taxon>
        <taxon>Burkholderiales</taxon>
        <taxon>Sphaerotilaceae</taxon>
        <taxon>Caldimonas</taxon>
    </lineage>
</organism>
<keyword evidence="5 6" id="KW-0472">Membrane</keyword>
<keyword evidence="2" id="KW-1003">Cell membrane</keyword>
<evidence type="ECO:0000313" key="7">
    <source>
        <dbReference type="EMBL" id="PPE67951.1"/>
    </source>
</evidence>
<protein>
    <submittedName>
        <fullName evidence="7">Teichoic acid transporter</fullName>
    </submittedName>
</protein>
<evidence type="ECO:0000256" key="4">
    <source>
        <dbReference type="ARBA" id="ARBA00022989"/>
    </source>
</evidence>
<evidence type="ECO:0000256" key="3">
    <source>
        <dbReference type="ARBA" id="ARBA00022692"/>
    </source>
</evidence>
<dbReference type="AlphaFoldDB" id="A0A2S5SYY1"/>
<feature type="transmembrane region" description="Helical" evidence="6">
    <location>
        <begin position="202"/>
        <end position="222"/>
    </location>
</feature>
<evidence type="ECO:0000256" key="5">
    <source>
        <dbReference type="ARBA" id="ARBA00023136"/>
    </source>
</evidence>
<gene>
    <name evidence="7" type="ORF">C1704_00245</name>
</gene>
<dbReference type="PANTHER" id="PTHR30250">
    <property type="entry name" value="PST FAMILY PREDICTED COLANIC ACID TRANSPORTER"/>
    <property type="match status" value="1"/>
</dbReference>
<evidence type="ECO:0000313" key="8">
    <source>
        <dbReference type="Proteomes" id="UP000238605"/>
    </source>
</evidence>
<feature type="transmembrane region" description="Helical" evidence="6">
    <location>
        <begin position="110"/>
        <end position="133"/>
    </location>
</feature>
<dbReference type="RefSeq" id="WP_104299832.1">
    <property type="nucleotide sequence ID" value="NZ_PSNX01000001.1"/>
</dbReference>
<dbReference type="OrthoDB" id="8684639at2"/>
<proteinExistence type="predicted"/>
<name>A0A2S5SYY1_9BURK</name>
<feature type="transmembrane region" description="Helical" evidence="6">
    <location>
        <begin position="40"/>
        <end position="63"/>
    </location>
</feature>
<feature type="transmembrane region" description="Helical" evidence="6">
    <location>
        <begin position="318"/>
        <end position="340"/>
    </location>
</feature>
<accession>A0A2S5SYY1</accession>
<evidence type="ECO:0000256" key="1">
    <source>
        <dbReference type="ARBA" id="ARBA00004651"/>
    </source>
</evidence>
<evidence type="ECO:0000256" key="6">
    <source>
        <dbReference type="SAM" id="Phobius"/>
    </source>
</evidence>
<reference evidence="7 8" key="1">
    <citation type="submission" date="2018-02" db="EMBL/GenBank/DDBJ databases">
        <title>Reclassifiation of [Polyangium] brachysporum DSM 7029 as Guopingzhaonella breviflexa gen. nov., sp. nov., a member of the family Comamonadaceae.</title>
        <authorList>
            <person name="Tang B."/>
        </authorList>
    </citation>
    <scope>NUCLEOTIDE SEQUENCE [LARGE SCALE GENOMIC DNA]</scope>
    <source>
        <strain evidence="7 8">BCRC 80649</strain>
    </source>
</reference>
<dbReference type="PANTHER" id="PTHR30250:SF11">
    <property type="entry name" value="O-ANTIGEN TRANSPORTER-RELATED"/>
    <property type="match status" value="1"/>
</dbReference>
<keyword evidence="4 6" id="KW-1133">Transmembrane helix</keyword>
<feature type="transmembrane region" description="Helical" evidence="6">
    <location>
        <begin position="242"/>
        <end position="265"/>
    </location>
</feature>
<evidence type="ECO:0000256" key="2">
    <source>
        <dbReference type="ARBA" id="ARBA00022475"/>
    </source>
</evidence>
<feature type="transmembrane region" description="Helical" evidence="6">
    <location>
        <begin position="352"/>
        <end position="370"/>
    </location>
</feature>
<comment type="caution">
    <text evidence="7">The sequence shown here is derived from an EMBL/GenBank/DDBJ whole genome shotgun (WGS) entry which is preliminary data.</text>
</comment>
<feature type="transmembrane region" description="Helical" evidence="6">
    <location>
        <begin position="167"/>
        <end position="190"/>
    </location>
</feature>
<keyword evidence="8" id="KW-1185">Reference proteome</keyword>
<dbReference type="InterPro" id="IPR050833">
    <property type="entry name" value="Poly_Biosynth_Transport"/>
</dbReference>
<keyword evidence="3 6" id="KW-0812">Transmembrane</keyword>
<feature type="transmembrane region" description="Helical" evidence="6">
    <location>
        <begin position="376"/>
        <end position="397"/>
    </location>
</feature>
<comment type="subcellular location">
    <subcellularLocation>
        <location evidence="1">Cell membrane</location>
        <topology evidence="1">Multi-pass membrane protein</topology>
    </subcellularLocation>
</comment>
<feature type="transmembrane region" description="Helical" evidence="6">
    <location>
        <begin position="75"/>
        <end position="98"/>
    </location>
</feature>
<dbReference type="EMBL" id="PSNX01000001">
    <property type="protein sequence ID" value="PPE67951.1"/>
    <property type="molecule type" value="Genomic_DNA"/>
</dbReference>
<feature type="transmembrane region" description="Helical" evidence="6">
    <location>
        <begin position="140"/>
        <end position="161"/>
    </location>
</feature>
<dbReference type="Proteomes" id="UP000238605">
    <property type="component" value="Unassembled WGS sequence"/>
</dbReference>
<feature type="transmembrane region" description="Helical" evidence="6">
    <location>
        <begin position="286"/>
        <end position="306"/>
    </location>
</feature>
<dbReference type="GO" id="GO:0005886">
    <property type="term" value="C:plasma membrane"/>
    <property type="evidence" value="ECO:0007669"/>
    <property type="project" value="UniProtKB-SubCell"/>
</dbReference>